<dbReference type="Proteomes" id="UP001370758">
    <property type="component" value="Unassembled WGS sequence"/>
</dbReference>
<feature type="compositionally biased region" description="Basic residues" evidence="1">
    <location>
        <begin position="263"/>
        <end position="282"/>
    </location>
</feature>
<gene>
    <name evidence="3" type="ORF">TWF481_010345</name>
</gene>
<feature type="signal peptide" evidence="2">
    <location>
        <begin position="1"/>
        <end position="18"/>
    </location>
</feature>
<evidence type="ECO:0000313" key="3">
    <source>
        <dbReference type="EMBL" id="KAK6499988.1"/>
    </source>
</evidence>
<evidence type="ECO:0000313" key="4">
    <source>
        <dbReference type="Proteomes" id="UP001370758"/>
    </source>
</evidence>
<name>A0AAV9W2W3_9PEZI</name>
<feature type="region of interest" description="Disordered" evidence="1">
    <location>
        <begin position="256"/>
        <end position="282"/>
    </location>
</feature>
<evidence type="ECO:0000256" key="1">
    <source>
        <dbReference type="SAM" id="MobiDB-lite"/>
    </source>
</evidence>
<keyword evidence="4" id="KW-1185">Reference proteome</keyword>
<organism evidence="3 4">
    <name type="scientific">Arthrobotrys musiformis</name>
    <dbReference type="NCBI Taxonomy" id="47236"/>
    <lineage>
        <taxon>Eukaryota</taxon>
        <taxon>Fungi</taxon>
        <taxon>Dikarya</taxon>
        <taxon>Ascomycota</taxon>
        <taxon>Pezizomycotina</taxon>
        <taxon>Orbiliomycetes</taxon>
        <taxon>Orbiliales</taxon>
        <taxon>Orbiliaceae</taxon>
        <taxon>Arthrobotrys</taxon>
    </lineage>
</organism>
<protein>
    <submittedName>
        <fullName evidence="3">Uncharacterized protein</fullName>
    </submittedName>
</protein>
<proteinExistence type="predicted"/>
<reference evidence="3 4" key="1">
    <citation type="submission" date="2023-08" db="EMBL/GenBank/DDBJ databases">
        <authorList>
            <person name="Palmer J.M."/>
        </authorList>
    </citation>
    <scope>NUCLEOTIDE SEQUENCE [LARGE SCALE GENOMIC DNA]</scope>
    <source>
        <strain evidence="3 4">TWF481</strain>
    </source>
</reference>
<dbReference type="AlphaFoldDB" id="A0AAV9W2W3"/>
<feature type="chain" id="PRO_5043497119" evidence="2">
    <location>
        <begin position="19"/>
        <end position="282"/>
    </location>
</feature>
<sequence>MHVSIFFTAVGFVPAISAHLVFRDVFGDYNSTIKGWSLGDRKGDPSAFTSPYGDREGAAVFSTPAFPTSVDVERDPLVQGCGISLFWISNAELNFPPSAIRSSNDDQKEERYWRYKYPFADSIKNIMLPTGYNGPFIPIAGEINTLIAGGSLPQATKGGSISFKSISLTGQSSGDFACSLSEGGDAMQWNKRLQVAGEPTSGSPVTIDLPKDLNCTGTVGGVEKICVLRCVDSAWDGPFGGCIAFRQMEKAAPPKVVPQKASKATKKPAKVKATNKLRFKRE</sequence>
<evidence type="ECO:0000256" key="2">
    <source>
        <dbReference type="SAM" id="SignalP"/>
    </source>
</evidence>
<keyword evidence="2" id="KW-0732">Signal</keyword>
<dbReference type="PANTHER" id="PTHR34618:SF1">
    <property type="entry name" value="SECRETED PROTEIN"/>
    <property type="match status" value="1"/>
</dbReference>
<accession>A0AAV9W2W3</accession>
<comment type="caution">
    <text evidence="3">The sequence shown here is derived from an EMBL/GenBank/DDBJ whole genome shotgun (WGS) entry which is preliminary data.</text>
</comment>
<dbReference type="PANTHER" id="PTHR34618">
    <property type="entry name" value="SURFACE PROTEIN MAS1, PUTATIVE-RELATED"/>
    <property type="match status" value="1"/>
</dbReference>
<dbReference type="InterPro" id="IPR021476">
    <property type="entry name" value="Egh16-like"/>
</dbReference>
<dbReference type="Pfam" id="PF11327">
    <property type="entry name" value="Egh16-like"/>
    <property type="match status" value="1"/>
</dbReference>
<dbReference type="EMBL" id="JAVHJL010000007">
    <property type="protein sequence ID" value="KAK6499988.1"/>
    <property type="molecule type" value="Genomic_DNA"/>
</dbReference>